<accession>A0A420J5D7</accession>
<reference evidence="2 3" key="1">
    <citation type="journal article" date="2018" name="BMC Genomics">
        <title>Comparative genome analyses reveal sequence features reflecting distinct modes of host-adaptation between dicot and monocot powdery mildew.</title>
        <authorList>
            <person name="Wu Y."/>
            <person name="Ma X."/>
            <person name="Pan Z."/>
            <person name="Kale S.D."/>
            <person name="Song Y."/>
            <person name="King H."/>
            <person name="Zhang Q."/>
            <person name="Presley C."/>
            <person name="Deng X."/>
            <person name="Wei C.I."/>
            <person name="Xiao S."/>
        </authorList>
    </citation>
    <scope>NUCLEOTIDE SEQUENCE [LARGE SCALE GENOMIC DNA]</scope>
    <source>
        <strain evidence="2">UMSG3</strain>
    </source>
</reference>
<evidence type="ECO:0000256" key="1">
    <source>
        <dbReference type="SAM" id="MobiDB-lite"/>
    </source>
</evidence>
<feature type="region of interest" description="Disordered" evidence="1">
    <location>
        <begin position="1"/>
        <end position="48"/>
    </location>
</feature>
<evidence type="ECO:0000313" key="3">
    <source>
        <dbReference type="Proteomes" id="UP000283383"/>
    </source>
</evidence>
<dbReference type="EMBL" id="MCBQ01002946">
    <property type="protein sequence ID" value="RKF81973.1"/>
    <property type="molecule type" value="Genomic_DNA"/>
</dbReference>
<feature type="compositionally biased region" description="Basic and acidic residues" evidence="1">
    <location>
        <begin position="27"/>
        <end position="36"/>
    </location>
</feature>
<keyword evidence="3" id="KW-1185">Reference proteome</keyword>
<evidence type="ECO:0000313" key="2">
    <source>
        <dbReference type="EMBL" id="RKF81973.1"/>
    </source>
</evidence>
<gene>
    <name evidence="2" type="ORF">GcM3_029024</name>
</gene>
<organism evidence="2 3">
    <name type="scientific">Golovinomyces cichoracearum</name>
    <dbReference type="NCBI Taxonomy" id="62708"/>
    <lineage>
        <taxon>Eukaryota</taxon>
        <taxon>Fungi</taxon>
        <taxon>Dikarya</taxon>
        <taxon>Ascomycota</taxon>
        <taxon>Pezizomycotina</taxon>
        <taxon>Leotiomycetes</taxon>
        <taxon>Erysiphales</taxon>
        <taxon>Erysiphaceae</taxon>
        <taxon>Golovinomyces</taxon>
    </lineage>
</organism>
<feature type="non-terminal residue" evidence="2">
    <location>
        <position position="182"/>
    </location>
</feature>
<proteinExistence type="predicted"/>
<dbReference type="Proteomes" id="UP000283383">
    <property type="component" value="Unassembled WGS sequence"/>
</dbReference>
<protein>
    <submittedName>
        <fullName evidence="2">Uncharacterized protein</fullName>
    </submittedName>
</protein>
<comment type="caution">
    <text evidence="2">The sequence shown here is derived from an EMBL/GenBank/DDBJ whole genome shotgun (WGS) entry which is preliminary data.</text>
</comment>
<name>A0A420J5D7_9PEZI</name>
<dbReference type="AlphaFoldDB" id="A0A420J5D7"/>
<sequence>MDRGDGRDVLDDDSVDDNTHTAGSRPSSEKNEHLKSSDPPVTNIHAFSGQPPLDPNFYIELLSRVKVPLSVLEIAQISPEAALNWKRLMTRENSRKKKNAAMEGNSVKVENNLLEELYSFLEKRAESNKILVNSNGKQCHPLHSTVYSTNISKSSTQNNLLADRPFRVPVIVNAYKLGRLFH</sequence>